<keyword evidence="4" id="KW-1015">Disulfide bond</keyword>
<evidence type="ECO:0000256" key="6">
    <source>
        <dbReference type="SAM" id="MobiDB-lite"/>
    </source>
</evidence>
<evidence type="ECO:0000256" key="7">
    <source>
        <dbReference type="SAM" id="Phobius"/>
    </source>
</evidence>
<evidence type="ECO:0000256" key="5">
    <source>
        <dbReference type="ARBA" id="ARBA00023284"/>
    </source>
</evidence>
<dbReference type="InterPro" id="IPR036249">
    <property type="entry name" value="Thioredoxin-like_sf"/>
</dbReference>
<gene>
    <name evidence="9" type="ORF">Airi02_008500</name>
</gene>
<organism evidence="9 10">
    <name type="scientific">Actinoallomurus iriomotensis</name>
    <dbReference type="NCBI Taxonomy" id="478107"/>
    <lineage>
        <taxon>Bacteria</taxon>
        <taxon>Bacillati</taxon>
        <taxon>Actinomycetota</taxon>
        <taxon>Actinomycetes</taxon>
        <taxon>Streptosporangiales</taxon>
        <taxon>Thermomonosporaceae</taxon>
        <taxon>Actinoallomurus</taxon>
    </lineage>
</organism>
<feature type="compositionally biased region" description="Pro residues" evidence="6">
    <location>
        <begin position="1"/>
        <end position="12"/>
    </location>
</feature>
<keyword evidence="7" id="KW-0472">Membrane</keyword>
<comment type="caution">
    <text evidence="9">The sequence shown here is derived from an EMBL/GenBank/DDBJ whole genome shotgun (WGS) entry which is preliminary data.</text>
</comment>
<dbReference type="AlphaFoldDB" id="A0A9W6RVY1"/>
<name>A0A9W6RVY1_9ACTN</name>
<dbReference type="PANTHER" id="PTHR13887">
    <property type="entry name" value="GLUTATHIONE S-TRANSFERASE KAPPA"/>
    <property type="match status" value="1"/>
</dbReference>
<dbReference type="GO" id="GO:0016491">
    <property type="term" value="F:oxidoreductase activity"/>
    <property type="evidence" value="ECO:0007669"/>
    <property type="project" value="UniProtKB-KW"/>
</dbReference>
<feature type="domain" description="Thioredoxin-like fold" evidence="8">
    <location>
        <begin position="135"/>
        <end position="291"/>
    </location>
</feature>
<dbReference type="RefSeq" id="WP_285566882.1">
    <property type="nucleotide sequence ID" value="NZ_BSTK01000001.1"/>
</dbReference>
<evidence type="ECO:0000256" key="4">
    <source>
        <dbReference type="ARBA" id="ARBA00023157"/>
    </source>
</evidence>
<comment type="similarity">
    <text evidence="1">Belongs to the thioredoxin family. DsbA subfamily.</text>
</comment>
<dbReference type="Pfam" id="PF13462">
    <property type="entry name" value="Thioredoxin_4"/>
    <property type="match status" value="1"/>
</dbReference>
<feature type="compositionally biased region" description="Pro residues" evidence="6">
    <location>
        <begin position="21"/>
        <end position="68"/>
    </location>
</feature>
<keyword evidence="10" id="KW-1185">Reference proteome</keyword>
<keyword evidence="3" id="KW-0560">Oxidoreductase</keyword>
<dbReference type="CDD" id="cd02972">
    <property type="entry name" value="DsbA_family"/>
    <property type="match status" value="1"/>
</dbReference>
<dbReference type="SUPFAM" id="SSF52833">
    <property type="entry name" value="Thioredoxin-like"/>
    <property type="match status" value="1"/>
</dbReference>
<sequence length="298" mass="30348">MSQPPGGPPPEGPEPRDAMPYGPPPASPYGPSYGPPPQAGWGPPPGGAPPYGPPFGPPPGPPYGAPPYGPPRGRRGLVVGLVAGLVVVLVCVAVTVFLLRRDARHGEPVALAPGVTVTTAGDGTVTMVKKGAGRTVVDVYEDFQCPICKEFHRVNDATLKNLAAEGRAKVVYHPVVIFSGEPLAGNSTRAAAAAHCVTDGARWLAYQDQLFAHQPEEGSPGFSLADLVSYGTAAGETGSGFASCVRSQRYAAEVGRTSQAAISGGLTGTPTVKVNGRALPTNETMTAEGLRGAVVAAG</sequence>
<feature type="region of interest" description="Disordered" evidence="6">
    <location>
        <begin position="1"/>
        <end position="68"/>
    </location>
</feature>
<keyword evidence="5" id="KW-0676">Redox-active center</keyword>
<accession>A0A9W6RVY1</accession>
<evidence type="ECO:0000259" key="8">
    <source>
        <dbReference type="Pfam" id="PF13462"/>
    </source>
</evidence>
<evidence type="ECO:0000313" key="10">
    <source>
        <dbReference type="Proteomes" id="UP001165074"/>
    </source>
</evidence>
<feature type="transmembrane region" description="Helical" evidence="7">
    <location>
        <begin position="77"/>
        <end position="99"/>
    </location>
</feature>
<keyword evidence="7" id="KW-0812">Transmembrane</keyword>
<keyword evidence="7" id="KW-1133">Transmembrane helix</keyword>
<dbReference type="Gene3D" id="3.40.30.10">
    <property type="entry name" value="Glutaredoxin"/>
    <property type="match status" value="1"/>
</dbReference>
<dbReference type="EMBL" id="BSTK01000001">
    <property type="protein sequence ID" value="GLY82920.1"/>
    <property type="molecule type" value="Genomic_DNA"/>
</dbReference>
<evidence type="ECO:0000256" key="1">
    <source>
        <dbReference type="ARBA" id="ARBA00005791"/>
    </source>
</evidence>
<protein>
    <recommendedName>
        <fullName evidence="8">Thioredoxin-like fold domain-containing protein</fullName>
    </recommendedName>
</protein>
<dbReference type="InterPro" id="IPR012336">
    <property type="entry name" value="Thioredoxin-like_fold"/>
</dbReference>
<evidence type="ECO:0000313" key="9">
    <source>
        <dbReference type="EMBL" id="GLY82920.1"/>
    </source>
</evidence>
<reference evidence="9" key="1">
    <citation type="submission" date="2023-03" db="EMBL/GenBank/DDBJ databases">
        <title>Actinoallomurus iriomotensis NBRC 103684.</title>
        <authorList>
            <person name="Ichikawa N."/>
            <person name="Sato H."/>
            <person name="Tonouchi N."/>
        </authorList>
    </citation>
    <scope>NUCLEOTIDE SEQUENCE</scope>
    <source>
        <strain evidence="9">NBRC 103684</strain>
    </source>
</reference>
<proteinExistence type="inferred from homology"/>
<keyword evidence="2" id="KW-0732">Signal</keyword>
<dbReference type="PANTHER" id="PTHR13887:SF14">
    <property type="entry name" value="DISULFIDE BOND FORMATION PROTEIN D"/>
    <property type="match status" value="1"/>
</dbReference>
<evidence type="ECO:0000256" key="2">
    <source>
        <dbReference type="ARBA" id="ARBA00022729"/>
    </source>
</evidence>
<dbReference type="Proteomes" id="UP001165074">
    <property type="component" value="Unassembled WGS sequence"/>
</dbReference>
<evidence type="ECO:0000256" key="3">
    <source>
        <dbReference type="ARBA" id="ARBA00023002"/>
    </source>
</evidence>